<dbReference type="Proteomes" id="UP000023152">
    <property type="component" value="Unassembled WGS sequence"/>
</dbReference>
<dbReference type="InterPro" id="IPR036339">
    <property type="entry name" value="PUB-like_dom_sf"/>
</dbReference>
<feature type="domain" description="PUB" evidence="1">
    <location>
        <begin position="60"/>
        <end position="124"/>
    </location>
</feature>
<gene>
    <name evidence="2" type="ORF">RFI_07162</name>
</gene>
<accession>X6NVC9</accession>
<reference evidence="2 3" key="1">
    <citation type="journal article" date="2013" name="Curr. Biol.">
        <title>The Genome of the Foraminiferan Reticulomyxa filosa.</title>
        <authorList>
            <person name="Glockner G."/>
            <person name="Hulsmann N."/>
            <person name="Schleicher M."/>
            <person name="Noegel A.A."/>
            <person name="Eichinger L."/>
            <person name="Gallinger C."/>
            <person name="Pawlowski J."/>
            <person name="Sierra R."/>
            <person name="Euteneuer U."/>
            <person name="Pillet L."/>
            <person name="Moustafa A."/>
            <person name="Platzer M."/>
            <person name="Groth M."/>
            <person name="Szafranski K."/>
            <person name="Schliwa M."/>
        </authorList>
    </citation>
    <scope>NUCLEOTIDE SEQUENCE [LARGE SCALE GENOMIC DNA]</scope>
</reference>
<dbReference type="AlphaFoldDB" id="X6NVC9"/>
<dbReference type="InterPro" id="IPR018997">
    <property type="entry name" value="PUB_domain"/>
</dbReference>
<dbReference type="EMBL" id="ASPP01005753">
    <property type="protein sequence ID" value="ETO29956.1"/>
    <property type="molecule type" value="Genomic_DNA"/>
</dbReference>
<dbReference type="CDD" id="cd09212">
    <property type="entry name" value="PUB"/>
    <property type="match status" value="1"/>
</dbReference>
<evidence type="ECO:0000313" key="2">
    <source>
        <dbReference type="EMBL" id="ETO29956.1"/>
    </source>
</evidence>
<sequence length="288" mass="32908">MSEVEKKEVDMFDNESRRPVIGSDDRLGGERIVYESDARVGKIEKQIYLLCKEIPEGSDFNEAFKVLRTVVKNLTKKREEIEASHLQLRVTNEKLVDKLLKYPGALELLSLIGFKKQANESDDSIIRIALEDINEVVIHQVYSSLLRAQPVKKPQPIPEVARDLKVYLLSDLLKHRNEETKLAKDDNDIVVADDDVGAVGDHAAERRLLRQGLTETQRKNKMINPTQLMSSEKRKELLGIKDREYESTVIQVELPKNPNVASSSSPFVIEGERYKKKCNTIAPNFFFF</sequence>
<dbReference type="Gene3D" id="1.20.58.2190">
    <property type="match status" value="1"/>
</dbReference>
<dbReference type="SUPFAM" id="SSF143503">
    <property type="entry name" value="PUG domain-like"/>
    <property type="match status" value="1"/>
</dbReference>
<evidence type="ECO:0000313" key="3">
    <source>
        <dbReference type="Proteomes" id="UP000023152"/>
    </source>
</evidence>
<name>X6NVC9_RETFI</name>
<protein>
    <recommendedName>
        <fullName evidence="1">PUB domain-containing protein</fullName>
    </recommendedName>
</protein>
<organism evidence="2 3">
    <name type="scientific">Reticulomyxa filosa</name>
    <dbReference type="NCBI Taxonomy" id="46433"/>
    <lineage>
        <taxon>Eukaryota</taxon>
        <taxon>Sar</taxon>
        <taxon>Rhizaria</taxon>
        <taxon>Retaria</taxon>
        <taxon>Foraminifera</taxon>
        <taxon>Monothalamids</taxon>
        <taxon>Reticulomyxidae</taxon>
        <taxon>Reticulomyxa</taxon>
    </lineage>
</organism>
<comment type="caution">
    <text evidence="2">The sequence shown here is derived from an EMBL/GenBank/DDBJ whole genome shotgun (WGS) entry which is preliminary data.</text>
</comment>
<proteinExistence type="predicted"/>
<keyword evidence="3" id="KW-1185">Reference proteome</keyword>
<dbReference type="Pfam" id="PF09409">
    <property type="entry name" value="PUB"/>
    <property type="match status" value="1"/>
</dbReference>
<evidence type="ECO:0000259" key="1">
    <source>
        <dbReference type="Pfam" id="PF09409"/>
    </source>
</evidence>